<evidence type="ECO:0000256" key="3">
    <source>
        <dbReference type="ARBA" id="ARBA00022833"/>
    </source>
</evidence>
<dbReference type="InterPro" id="IPR013083">
    <property type="entry name" value="Znf_RING/FYVE/PHD"/>
</dbReference>
<dbReference type="OrthoDB" id="251770at2759"/>
<evidence type="ECO:0000256" key="1">
    <source>
        <dbReference type="ARBA" id="ARBA00022723"/>
    </source>
</evidence>
<feature type="domain" description="BRCT" evidence="6">
    <location>
        <begin position="1"/>
        <end position="91"/>
    </location>
</feature>
<keyword evidence="8" id="KW-1185">Reference proteome</keyword>
<evidence type="ECO:0008006" key="9">
    <source>
        <dbReference type="Google" id="ProtNLM"/>
    </source>
</evidence>
<dbReference type="InterPro" id="IPR036420">
    <property type="entry name" value="BRCT_dom_sf"/>
</dbReference>
<keyword evidence="1" id="KW-0479">Metal-binding</keyword>
<comment type="caution">
    <text evidence="7">The sequence shown here is derived from an EMBL/GenBank/DDBJ whole genome shotgun (WGS) entry which is preliminary data.</text>
</comment>
<evidence type="ECO:0000259" key="6">
    <source>
        <dbReference type="PROSITE" id="PS50172"/>
    </source>
</evidence>
<dbReference type="Proteomes" id="UP000593562">
    <property type="component" value="Unassembled WGS sequence"/>
</dbReference>
<sequence>MGKPVKGMESVVATVSGYQGSERFNLIKLISLAGANYVGAMSKSITHLVCWKFEGKKYSLAKKFNTIIVNHKWVEDCVKEGRHVEESPYMMQSGKEVRLLLVEDQLGAKLALCTKNARLFSDKSNIINASENLNVDVHFGGHANAVWTDSFLLKENVSHEFGKSFGSTHKTKSKSIKSTLKLIDRSSSSGLLKALHGESGSCSSMHSLREKRKISECEELGSHSNTHLLKEKAIISDSSGSTAAVEPAYRGRRLVKKNFGRDKLESLFSDSDQECYPVGCSIQSTNPNASCNELEDESKFNAFEIGGASYSGLNVLESTVNNSADEVEEIGDWSHQPASKDPKRCTVDSISASERTSEDYSDFGNLVGDIKDKKHAAGSHTSTELSCVICWTEFSSIRGILPCGHRFCYSCIQNWADHMSSRREISTCPLCKAMFFSITKVEDAVTSDQKIYSQTIPCASASSTMDIFILNDQEISRFGTKSSIASVCSVCHNKEPEDLLISCHLCKIRRVHIYCLDPFQSPWTCIHCKDLQVLYCHGT</sequence>
<dbReference type="SMART" id="SM00184">
    <property type="entry name" value="RING"/>
    <property type="match status" value="1"/>
</dbReference>
<dbReference type="FunCoup" id="A0A7J7CUV0">
    <property type="interactions" value="654"/>
</dbReference>
<evidence type="ECO:0000256" key="4">
    <source>
        <dbReference type="PROSITE-ProRule" id="PRU00175"/>
    </source>
</evidence>
<organism evidence="7 8">
    <name type="scientific">Tripterygium wilfordii</name>
    <name type="common">Thunder God vine</name>
    <dbReference type="NCBI Taxonomy" id="458696"/>
    <lineage>
        <taxon>Eukaryota</taxon>
        <taxon>Viridiplantae</taxon>
        <taxon>Streptophyta</taxon>
        <taxon>Embryophyta</taxon>
        <taxon>Tracheophyta</taxon>
        <taxon>Spermatophyta</taxon>
        <taxon>Magnoliopsida</taxon>
        <taxon>eudicotyledons</taxon>
        <taxon>Gunneridae</taxon>
        <taxon>Pentapetalae</taxon>
        <taxon>rosids</taxon>
        <taxon>fabids</taxon>
        <taxon>Celastrales</taxon>
        <taxon>Celastraceae</taxon>
        <taxon>Tripterygium</taxon>
    </lineage>
</organism>
<dbReference type="Gene3D" id="3.30.40.10">
    <property type="entry name" value="Zinc/RING finger domain, C3HC4 (zinc finger)"/>
    <property type="match status" value="2"/>
</dbReference>
<name>A0A7J7CUV0_TRIWF</name>
<dbReference type="InterPro" id="IPR001357">
    <property type="entry name" value="BRCT_dom"/>
</dbReference>
<accession>A0A7J7CUV0</accession>
<gene>
    <name evidence="7" type="ORF">HS088_TW13G00751</name>
</gene>
<evidence type="ECO:0000313" key="7">
    <source>
        <dbReference type="EMBL" id="KAF5737860.1"/>
    </source>
</evidence>
<dbReference type="PROSITE" id="PS50172">
    <property type="entry name" value="BRCT"/>
    <property type="match status" value="1"/>
</dbReference>
<evidence type="ECO:0000256" key="2">
    <source>
        <dbReference type="ARBA" id="ARBA00022771"/>
    </source>
</evidence>
<keyword evidence="3" id="KW-0862">Zinc</keyword>
<dbReference type="InterPro" id="IPR001841">
    <property type="entry name" value="Znf_RING"/>
</dbReference>
<dbReference type="PROSITE" id="PS00518">
    <property type="entry name" value="ZF_RING_1"/>
    <property type="match status" value="1"/>
</dbReference>
<protein>
    <recommendedName>
        <fullName evidence="9">RING-type E3 ubiquitin transferase BRCA1</fullName>
    </recommendedName>
</protein>
<feature type="domain" description="RING-type" evidence="5">
    <location>
        <begin position="387"/>
        <end position="432"/>
    </location>
</feature>
<dbReference type="AlphaFoldDB" id="A0A7J7CUV0"/>
<dbReference type="InterPro" id="IPR019786">
    <property type="entry name" value="Zinc_finger_PHD-type_CS"/>
</dbReference>
<dbReference type="SUPFAM" id="SSF57850">
    <property type="entry name" value="RING/U-box"/>
    <property type="match status" value="1"/>
</dbReference>
<dbReference type="PROSITE" id="PS01359">
    <property type="entry name" value="ZF_PHD_1"/>
    <property type="match status" value="1"/>
</dbReference>
<proteinExistence type="predicted"/>
<evidence type="ECO:0000313" key="8">
    <source>
        <dbReference type="Proteomes" id="UP000593562"/>
    </source>
</evidence>
<dbReference type="Pfam" id="PF13639">
    <property type="entry name" value="zf-RING_2"/>
    <property type="match status" value="1"/>
</dbReference>
<dbReference type="PANTHER" id="PTHR47776">
    <property type="entry name" value="F5A8.9 PROTEIN"/>
    <property type="match status" value="1"/>
</dbReference>
<dbReference type="InterPro" id="IPR017907">
    <property type="entry name" value="Znf_RING_CS"/>
</dbReference>
<dbReference type="PROSITE" id="PS50089">
    <property type="entry name" value="ZF_RING_2"/>
    <property type="match status" value="1"/>
</dbReference>
<dbReference type="SMART" id="SM00292">
    <property type="entry name" value="BRCT"/>
    <property type="match status" value="1"/>
</dbReference>
<evidence type="ECO:0000259" key="5">
    <source>
        <dbReference type="PROSITE" id="PS50089"/>
    </source>
</evidence>
<dbReference type="Gene3D" id="3.40.50.10190">
    <property type="entry name" value="BRCT domain"/>
    <property type="match status" value="1"/>
</dbReference>
<dbReference type="InParanoid" id="A0A7J7CUV0"/>
<dbReference type="GO" id="GO:0008270">
    <property type="term" value="F:zinc ion binding"/>
    <property type="evidence" value="ECO:0007669"/>
    <property type="project" value="UniProtKB-KW"/>
</dbReference>
<dbReference type="Pfam" id="PF12738">
    <property type="entry name" value="PTCB-BRCT"/>
    <property type="match status" value="1"/>
</dbReference>
<dbReference type="SUPFAM" id="SSF52113">
    <property type="entry name" value="BRCT domain"/>
    <property type="match status" value="1"/>
</dbReference>
<dbReference type="SUPFAM" id="SSF57903">
    <property type="entry name" value="FYVE/PHD zinc finger"/>
    <property type="match status" value="1"/>
</dbReference>
<dbReference type="EMBL" id="JAAARO010000013">
    <property type="protein sequence ID" value="KAF5737860.1"/>
    <property type="molecule type" value="Genomic_DNA"/>
</dbReference>
<keyword evidence="2 4" id="KW-0863">Zinc-finger</keyword>
<dbReference type="PANTHER" id="PTHR47776:SF2">
    <property type="entry name" value="RING-TYPE E3 UBIQUITIN TRANSFERASE BRCA1"/>
    <property type="match status" value="1"/>
</dbReference>
<dbReference type="InterPro" id="IPR011011">
    <property type="entry name" value="Znf_FYVE_PHD"/>
</dbReference>
<reference evidence="7 8" key="1">
    <citation type="journal article" date="2020" name="Nat. Commun.">
        <title>Genome of Tripterygium wilfordii and identification of cytochrome P450 involved in triptolide biosynthesis.</title>
        <authorList>
            <person name="Tu L."/>
            <person name="Su P."/>
            <person name="Zhang Z."/>
            <person name="Gao L."/>
            <person name="Wang J."/>
            <person name="Hu T."/>
            <person name="Zhou J."/>
            <person name="Zhang Y."/>
            <person name="Zhao Y."/>
            <person name="Liu Y."/>
            <person name="Song Y."/>
            <person name="Tong Y."/>
            <person name="Lu Y."/>
            <person name="Yang J."/>
            <person name="Xu C."/>
            <person name="Jia M."/>
            <person name="Peters R.J."/>
            <person name="Huang L."/>
            <person name="Gao W."/>
        </authorList>
    </citation>
    <scope>NUCLEOTIDE SEQUENCE [LARGE SCALE GENOMIC DNA]</scope>
    <source>
        <strain evidence="8">cv. XIE 37</strain>
        <tissue evidence="7">Leaf</tissue>
    </source>
</reference>